<keyword evidence="3" id="KW-1185">Reference proteome</keyword>
<dbReference type="Pfam" id="PF13556">
    <property type="entry name" value="HTH_30"/>
    <property type="match status" value="1"/>
</dbReference>
<protein>
    <submittedName>
        <fullName evidence="2">PucR C-terminal helix-turn-helix domain-containing protein</fullName>
    </submittedName>
</protein>
<dbReference type="InterPro" id="IPR042070">
    <property type="entry name" value="PucR_C-HTH_sf"/>
</dbReference>
<evidence type="ECO:0000313" key="2">
    <source>
        <dbReference type="EMBL" id="SHE47151.1"/>
    </source>
</evidence>
<dbReference type="RefSeq" id="WP_072848850.1">
    <property type="nucleotide sequence ID" value="NZ_FQVI01000002.1"/>
</dbReference>
<sequence length="510" mass="60313">MRISMEIIYENLAEFRPSGRRGRGWNEMRYLGFTPMGKKMGTLAEEFVILGRAAELEAAALPERSGIICLGTPQGTLDKAQRWILLPETAQWEEVCCALLMAFRKYQLWEEALTEALRRNEGIESYCQASVDIFENPIFVHDGDFEIIASVNEMPEQVKWNYESQTGKKTVQMETMNEFKVSREYQDSLKTRGAQIFPRQQFGYRGLYVNFWMEETFLGRICVNELGREFRESDYPLLEYLAGHVQTALERGCLLQSDDPRDLEQSFYELLQHGHTEENALKRRLEYQKWKPGDRFLCIRLLVSSRDFSTHAVYFTCRRLENMFAGIYAFHYHEGIFIVLNIEKTNGDITEFFQRFAVFMREGLFKAGISCLGNDFMELRFYYQQCLAALEMGEKENPMFWMYKFEDYVLSYLFYQGSRKLLPQMYCEPGLLKLKLYDEEHSTEFFKTLYSYLVNDRNIAHTSGSLYIHRSTLLYRLEKIRKILGLNLDEHKVRFRLLLSYEILEWMQNE</sequence>
<dbReference type="Proteomes" id="UP000184245">
    <property type="component" value="Unassembled WGS sequence"/>
</dbReference>
<dbReference type="InterPro" id="IPR025736">
    <property type="entry name" value="PucR_C-HTH_dom"/>
</dbReference>
<proteinExistence type="predicted"/>
<dbReference type="InterPro" id="IPR051448">
    <property type="entry name" value="CdaR-like_regulators"/>
</dbReference>
<evidence type="ECO:0000259" key="1">
    <source>
        <dbReference type="Pfam" id="PF13556"/>
    </source>
</evidence>
<dbReference type="PANTHER" id="PTHR33744">
    <property type="entry name" value="CARBOHYDRATE DIACID REGULATOR"/>
    <property type="match status" value="1"/>
</dbReference>
<organism evidence="2 3">
    <name type="scientific">Lactonifactor longoviformis DSM 17459</name>
    <dbReference type="NCBI Taxonomy" id="1122155"/>
    <lineage>
        <taxon>Bacteria</taxon>
        <taxon>Bacillati</taxon>
        <taxon>Bacillota</taxon>
        <taxon>Clostridia</taxon>
        <taxon>Eubacteriales</taxon>
        <taxon>Clostridiaceae</taxon>
        <taxon>Lactonifactor</taxon>
    </lineage>
</organism>
<dbReference type="STRING" id="1122155.SAMN02745158_00562"/>
<dbReference type="PANTHER" id="PTHR33744:SF1">
    <property type="entry name" value="DNA-BINDING TRANSCRIPTIONAL ACTIVATOR ADER"/>
    <property type="match status" value="1"/>
</dbReference>
<reference evidence="2 3" key="1">
    <citation type="submission" date="2016-11" db="EMBL/GenBank/DDBJ databases">
        <authorList>
            <person name="Jaros S."/>
            <person name="Januszkiewicz K."/>
            <person name="Wedrychowicz H."/>
        </authorList>
    </citation>
    <scope>NUCLEOTIDE SEQUENCE [LARGE SCALE GENOMIC DNA]</scope>
    <source>
        <strain evidence="2 3">DSM 17459</strain>
    </source>
</reference>
<evidence type="ECO:0000313" key="3">
    <source>
        <dbReference type="Proteomes" id="UP000184245"/>
    </source>
</evidence>
<dbReference type="EMBL" id="FQVI01000002">
    <property type="protein sequence ID" value="SHE47151.1"/>
    <property type="molecule type" value="Genomic_DNA"/>
</dbReference>
<feature type="domain" description="PucR C-terminal helix-turn-helix" evidence="1">
    <location>
        <begin position="447"/>
        <end position="502"/>
    </location>
</feature>
<dbReference type="AlphaFoldDB" id="A0A1M4TRQ2"/>
<dbReference type="OrthoDB" id="212459at2"/>
<name>A0A1M4TRQ2_9CLOT</name>
<gene>
    <name evidence="2" type="ORF">SAMN02745158_00562</name>
</gene>
<accession>A0A1M4TRQ2</accession>
<dbReference type="Gene3D" id="1.10.10.2840">
    <property type="entry name" value="PucR C-terminal helix-turn-helix domain"/>
    <property type="match status" value="1"/>
</dbReference>